<accession>A0A5C3Q1W1</accession>
<dbReference type="GO" id="GO:0016491">
    <property type="term" value="F:oxidoreductase activity"/>
    <property type="evidence" value="ECO:0007669"/>
    <property type="project" value="UniProtKB-KW"/>
</dbReference>
<dbReference type="SUPFAM" id="SSF51430">
    <property type="entry name" value="NAD(P)-linked oxidoreductase"/>
    <property type="match status" value="1"/>
</dbReference>
<dbReference type="STRING" id="1884261.A0A5C3Q1W1"/>
<dbReference type="Proteomes" id="UP000305067">
    <property type="component" value="Unassembled WGS sequence"/>
</dbReference>
<dbReference type="Pfam" id="PF00248">
    <property type="entry name" value="Aldo_ket_red"/>
    <property type="match status" value="1"/>
</dbReference>
<protein>
    <submittedName>
        <fullName evidence="3">Aldo/keto reductase</fullName>
    </submittedName>
</protein>
<evidence type="ECO:0000256" key="1">
    <source>
        <dbReference type="ARBA" id="ARBA00023002"/>
    </source>
</evidence>
<feature type="domain" description="NADP-dependent oxidoreductase" evidence="2">
    <location>
        <begin position="23"/>
        <end position="322"/>
    </location>
</feature>
<dbReference type="InterPro" id="IPR036812">
    <property type="entry name" value="NAD(P)_OxRdtase_dom_sf"/>
</dbReference>
<sequence length="357" mass="39297">MTTTNKAGYPTRQLGKNGPFVSAIGFGAMGNWGAWYGSVERKEVFEVLTAAADRGVTFWDTSDFYGTSEKILGSWLAETGRRSEIFLATKFGVRDEWNPETGKAPISDPEYIVRRLENSLKDLQTDYIDLYYQHRVDPTVPIEAVLEALRPAVEKGTVKWIGLSECSVATLRRAKAVPGLGEKVIAAEMEYSPFETSIESNGIVDACRELGVGIVAYSPLARGLVTGRFRSRADFDAQDFRLHIPRFSEENFPKNLALVDKFQEIAAKLNATGAQVALAWILAAHPDFFPIPGSSKVSRLEDNAKGGLLKLPQEDVKAITEFVREASITGSRYPDEYLATPGMSGDCIPLSEWKGQA</sequence>
<dbReference type="GO" id="GO:0005737">
    <property type="term" value="C:cytoplasm"/>
    <property type="evidence" value="ECO:0007669"/>
    <property type="project" value="TreeGrafter"/>
</dbReference>
<dbReference type="EMBL" id="ML178870">
    <property type="protein sequence ID" value="TFK95952.1"/>
    <property type="molecule type" value="Genomic_DNA"/>
</dbReference>
<dbReference type="InterPro" id="IPR050791">
    <property type="entry name" value="Aldo-Keto_reductase"/>
</dbReference>
<name>A0A5C3Q1W1_9AGAR</name>
<dbReference type="AlphaFoldDB" id="A0A5C3Q1W1"/>
<dbReference type="Gene3D" id="3.20.20.100">
    <property type="entry name" value="NADP-dependent oxidoreductase domain"/>
    <property type="match status" value="1"/>
</dbReference>
<keyword evidence="1" id="KW-0560">Oxidoreductase</keyword>
<evidence type="ECO:0000259" key="2">
    <source>
        <dbReference type="Pfam" id="PF00248"/>
    </source>
</evidence>
<proteinExistence type="predicted"/>
<reference evidence="3 4" key="1">
    <citation type="journal article" date="2019" name="Nat. Ecol. Evol.">
        <title>Megaphylogeny resolves global patterns of mushroom evolution.</title>
        <authorList>
            <person name="Varga T."/>
            <person name="Krizsan K."/>
            <person name="Foldi C."/>
            <person name="Dima B."/>
            <person name="Sanchez-Garcia M."/>
            <person name="Sanchez-Ramirez S."/>
            <person name="Szollosi G.J."/>
            <person name="Szarkandi J.G."/>
            <person name="Papp V."/>
            <person name="Albert L."/>
            <person name="Andreopoulos W."/>
            <person name="Angelini C."/>
            <person name="Antonin V."/>
            <person name="Barry K.W."/>
            <person name="Bougher N.L."/>
            <person name="Buchanan P."/>
            <person name="Buyck B."/>
            <person name="Bense V."/>
            <person name="Catcheside P."/>
            <person name="Chovatia M."/>
            <person name="Cooper J."/>
            <person name="Damon W."/>
            <person name="Desjardin D."/>
            <person name="Finy P."/>
            <person name="Geml J."/>
            <person name="Haridas S."/>
            <person name="Hughes K."/>
            <person name="Justo A."/>
            <person name="Karasinski D."/>
            <person name="Kautmanova I."/>
            <person name="Kiss B."/>
            <person name="Kocsube S."/>
            <person name="Kotiranta H."/>
            <person name="LaButti K.M."/>
            <person name="Lechner B.E."/>
            <person name="Liimatainen K."/>
            <person name="Lipzen A."/>
            <person name="Lukacs Z."/>
            <person name="Mihaltcheva S."/>
            <person name="Morgado L.N."/>
            <person name="Niskanen T."/>
            <person name="Noordeloos M.E."/>
            <person name="Ohm R.A."/>
            <person name="Ortiz-Santana B."/>
            <person name="Ovrebo C."/>
            <person name="Racz N."/>
            <person name="Riley R."/>
            <person name="Savchenko A."/>
            <person name="Shiryaev A."/>
            <person name="Soop K."/>
            <person name="Spirin V."/>
            <person name="Szebenyi C."/>
            <person name="Tomsovsky M."/>
            <person name="Tulloss R.E."/>
            <person name="Uehling J."/>
            <person name="Grigoriev I.V."/>
            <person name="Vagvolgyi C."/>
            <person name="Papp T."/>
            <person name="Martin F.M."/>
            <person name="Miettinen O."/>
            <person name="Hibbett D.S."/>
            <person name="Nagy L.G."/>
        </authorList>
    </citation>
    <scope>NUCLEOTIDE SEQUENCE [LARGE SCALE GENOMIC DNA]</scope>
    <source>
        <strain evidence="3 4">CBS 309.79</strain>
    </source>
</reference>
<dbReference type="OrthoDB" id="37537at2759"/>
<keyword evidence="4" id="KW-1185">Reference proteome</keyword>
<dbReference type="PANTHER" id="PTHR43625">
    <property type="entry name" value="AFLATOXIN B1 ALDEHYDE REDUCTASE"/>
    <property type="match status" value="1"/>
</dbReference>
<dbReference type="PANTHER" id="PTHR43625:SF40">
    <property type="entry name" value="ALDO-KETO REDUCTASE YAKC [NADP(+)]"/>
    <property type="match status" value="1"/>
</dbReference>
<evidence type="ECO:0000313" key="4">
    <source>
        <dbReference type="Proteomes" id="UP000305067"/>
    </source>
</evidence>
<dbReference type="InterPro" id="IPR023210">
    <property type="entry name" value="NADP_OxRdtase_dom"/>
</dbReference>
<organism evidence="3 4">
    <name type="scientific">Pterulicium gracile</name>
    <dbReference type="NCBI Taxonomy" id="1884261"/>
    <lineage>
        <taxon>Eukaryota</taxon>
        <taxon>Fungi</taxon>
        <taxon>Dikarya</taxon>
        <taxon>Basidiomycota</taxon>
        <taxon>Agaricomycotina</taxon>
        <taxon>Agaricomycetes</taxon>
        <taxon>Agaricomycetidae</taxon>
        <taxon>Agaricales</taxon>
        <taxon>Pleurotineae</taxon>
        <taxon>Pterulaceae</taxon>
        <taxon>Pterulicium</taxon>
    </lineage>
</organism>
<gene>
    <name evidence="3" type="ORF">BDV98DRAFT_516651</name>
</gene>
<evidence type="ECO:0000313" key="3">
    <source>
        <dbReference type="EMBL" id="TFK95952.1"/>
    </source>
</evidence>